<dbReference type="GO" id="GO:0005737">
    <property type="term" value="C:cytoplasm"/>
    <property type="evidence" value="ECO:0007669"/>
    <property type="project" value="TreeGrafter"/>
</dbReference>
<dbReference type="InterPro" id="IPR012727">
    <property type="entry name" value="Gly_oxidase_ThiO"/>
</dbReference>
<reference evidence="5" key="1">
    <citation type="submission" date="2023-01" db="EMBL/GenBank/DDBJ databases">
        <title>Biogeochemical cycle of methane in antarctic sediments.</title>
        <authorList>
            <person name="Roldan D.M."/>
            <person name="Menes R.J."/>
        </authorList>
    </citation>
    <scope>NUCLEOTIDE SEQUENCE [LARGE SCALE GENOMIC DNA]</scope>
    <source>
        <strain evidence="5">K-2018 MAG008</strain>
    </source>
</reference>
<proteinExistence type="predicted"/>
<dbReference type="InterPro" id="IPR006076">
    <property type="entry name" value="FAD-dep_OxRdtase"/>
</dbReference>
<evidence type="ECO:0000256" key="3">
    <source>
        <dbReference type="ARBA" id="ARBA00023002"/>
    </source>
</evidence>
<gene>
    <name evidence="5" type="primary">thiO</name>
    <name evidence="5" type="ORF">PSU93_12280</name>
</gene>
<dbReference type="AlphaFoldDB" id="A0AA43Q542"/>
<comment type="pathway">
    <text evidence="1">Cofactor biosynthesis; thiamine diphosphate biosynthesis.</text>
</comment>
<dbReference type="PANTHER" id="PTHR13847:SF289">
    <property type="entry name" value="GLYCINE OXIDASE"/>
    <property type="match status" value="1"/>
</dbReference>
<comment type="caution">
    <text evidence="5">The sequence shown here is derived from an EMBL/GenBank/DDBJ whole genome shotgun (WGS) entry which is preliminary data.</text>
</comment>
<organism evidence="5 6">
    <name type="scientific">Candidatus Methylobacter titanis</name>
    <dbReference type="NCBI Taxonomy" id="3053457"/>
    <lineage>
        <taxon>Bacteria</taxon>
        <taxon>Pseudomonadati</taxon>
        <taxon>Pseudomonadota</taxon>
        <taxon>Gammaproteobacteria</taxon>
        <taxon>Methylococcales</taxon>
        <taxon>Methylococcaceae</taxon>
        <taxon>Methylobacter</taxon>
    </lineage>
</organism>
<dbReference type="GO" id="GO:0043799">
    <property type="term" value="F:glycine oxidase activity"/>
    <property type="evidence" value="ECO:0007669"/>
    <property type="project" value="UniProtKB-EC"/>
</dbReference>
<keyword evidence="6" id="KW-1185">Reference proteome</keyword>
<feature type="domain" description="FAD dependent oxidoreductase" evidence="4">
    <location>
        <begin position="6"/>
        <end position="347"/>
    </location>
</feature>
<keyword evidence="2" id="KW-0784">Thiamine biosynthesis</keyword>
<dbReference type="Pfam" id="PF01266">
    <property type="entry name" value="DAO"/>
    <property type="match status" value="1"/>
</dbReference>
<dbReference type="NCBIfam" id="TIGR02352">
    <property type="entry name" value="thiamin_ThiO"/>
    <property type="match status" value="1"/>
</dbReference>
<dbReference type="EC" id="1.4.3.19" evidence="5"/>
<evidence type="ECO:0000313" key="6">
    <source>
        <dbReference type="Proteomes" id="UP001160519"/>
    </source>
</evidence>
<dbReference type="SUPFAM" id="SSF54373">
    <property type="entry name" value="FAD-linked reductases, C-terminal domain"/>
    <property type="match status" value="1"/>
</dbReference>
<evidence type="ECO:0000313" key="5">
    <source>
        <dbReference type="EMBL" id="MDI1231918.1"/>
    </source>
</evidence>
<evidence type="ECO:0000256" key="1">
    <source>
        <dbReference type="ARBA" id="ARBA00004948"/>
    </source>
</evidence>
<keyword evidence="3 5" id="KW-0560">Oxidoreductase</keyword>
<name>A0AA43Q542_9GAMM</name>
<dbReference type="SUPFAM" id="SSF51905">
    <property type="entry name" value="FAD/NAD(P)-binding domain"/>
    <property type="match status" value="1"/>
</dbReference>
<evidence type="ECO:0000259" key="4">
    <source>
        <dbReference type="Pfam" id="PF01266"/>
    </source>
</evidence>
<protein>
    <submittedName>
        <fullName evidence="5">Glycine oxidase ThiO</fullName>
        <ecNumber evidence="5">1.4.3.19</ecNumber>
    </submittedName>
</protein>
<dbReference type="PANTHER" id="PTHR13847">
    <property type="entry name" value="SARCOSINE DEHYDROGENASE-RELATED"/>
    <property type="match status" value="1"/>
</dbReference>
<dbReference type="EMBL" id="JAQSDF010000048">
    <property type="protein sequence ID" value="MDI1231918.1"/>
    <property type="molecule type" value="Genomic_DNA"/>
</dbReference>
<sequence length="366" mass="39799">MTTTPDITLIGGGIIGLLTAREFIKAGATVAIIDKNQLGQESSWAGGGILLPLYPWRQPDAISRLVLQSLKLYPALAAQLTAETLIDPEWNPCGLLITKNPDMTAAVNWCDANAMLCQPADAGFLNNINTIPDQPLWLPGIAQARNPRLVKSLKQDLINKGATLIEHCELTGITRTNSRITAINTSSGQLAVNQLIIAAGAWTGQLFRQLFSAAIDNAPKIAPVKGQMLLFDALPETLKFMVLDGDQYLIPRLDGKILAGSTVEQDDFNKTTTEEARDRLHAFAVNLLPSLNSFPIVQHWAGLRPGTEHGIPYIDQHPEIDNLYINAGHFRNGLAMGPASAQLMVDLVLQRTTQVVPEPYKLTSPH</sequence>
<dbReference type="GO" id="GO:0009228">
    <property type="term" value="P:thiamine biosynthetic process"/>
    <property type="evidence" value="ECO:0007669"/>
    <property type="project" value="UniProtKB-KW"/>
</dbReference>
<dbReference type="GO" id="GO:0050660">
    <property type="term" value="F:flavin adenine dinucleotide binding"/>
    <property type="evidence" value="ECO:0007669"/>
    <property type="project" value="InterPro"/>
</dbReference>
<dbReference type="Proteomes" id="UP001160519">
    <property type="component" value="Unassembled WGS sequence"/>
</dbReference>
<dbReference type="Gene3D" id="3.30.9.10">
    <property type="entry name" value="D-Amino Acid Oxidase, subunit A, domain 2"/>
    <property type="match status" value="1"/>
</dbReference>
<accession>A0AA43Q542</accession>
<dbReference type="Gene3D" id="3.50.50.60">
    <property type="entry name" value="FAD/NAD(P)-binding domain"/>
    <property type="match status" value="1"/>
</dbReference>
<dbReference type="InterPro" id="IPR036188">
    <property type="entry name" value="FAD/NAD-bd_sf"/>
</dbReference>
<evidence type="ECO:0000256" key="2">
    <source>
        <dbReference type="ARBA" id="ARBA00022977"/>
    </source>
</evidence>